<keyword evidence="7" id="KW-1185">Reference proteome</keyword>
<evidence type="ECO:0000256" key="1">
    <source>
        <dbReference type="ARBA" id="ARBA00022801"/>
    </source>
</evidence>
<sequence length="994" mass="107776">MKRIWSVLICLSSALPVPAASYYTVKPEDPKAVYLTSAGFAVKADGVADDTEAIQGAIDKVQESTGQGVVFVPQGRYRITRTLHVWPGIRLMGYGAQRPVLVLADATAGYQDPAQENYMVFFTGNRPGRGQRPGGSGQQPVQGPRRSGLHQANLSQPLDANPGTFYSALSNIDFEIGAGNAGAVAVRSRYAQHCYLAHVEFRLGSALAGIHDGGNYGEDLHFVGGQYGVFTRKPSPGWQFTLVDTVFEGQRLAAIRTHEAGLTLIHPVIRNVPTAIDIDDGYIEELWIKNGRFENVSNPAIVISREKSPRTEINLEDLDCRNVPVLALLRESGRRVAGPAAIYHVKAFSHGLHYADVGAAGVFRTDLQAVAISSMPADRADLPALPGQETWVNVQTLGVKGDGSTDDTAALRSAIAAHRALYFPMGMYRVTDTITMRPDTVLVGLHPSRTALVLADGTPAFQGLGGPVAVLEAPKSGTNLVAGLGIYTNGVNPRAVAALWMAGRDSMMNDVRFLGGHGTSKIDGTREDIYNNTHTADPNLNRKWDSQYPSLWVTNGGGGTFVDIWTPSTFARAGLLVSDTTTPGRVYHVSSEHHVRYELQFHRVSNWVVYAPQTEEERGESGYAIPMEIEDSSNITVANFHLYRVVSAFQSFPYAIRIAGSKDIKLRNIHCYTDAKASFESAVYDESHDVQMRQREFAWMNVSGHAPAARVKAPSVVVEPGVNVERLATGFFNVSGGAVSAAGDYYFVDAKWQRIHRWNAAERKLSTVSDAPLEPVNLFFDRAGDLCVVSYGGKGVVYCLQPDKPGAPVRMLEPQAAAPRAGMTPVLPVAHWRLENDFLENVPVRKPSQYVTPDGSTFLPAGEDFVTGRLYYGSKLVDVIRGFGLAPAAAGRPFYVSNEEQHQTYSATVDAEGTLTNLKLFVDQAAEGLAVDAQGNVYLAAGEIYVYTPAGKLIDTIDVPERPVQLSFGGKDGKTLFIAARSSVYAVRTRNAGR</sequence>
<feature type="domain" description="SMP-30/Gluconolactonase/LRE-like region" evidence="4">
    <location>
        <begin position="888"/>
        <end position="980"/>
    </location>
</feature>
<dbReference type="Gene3D" id="2.160.20.10">
    <property type="entry name" value="Single-stranded right-handed beta-helix, Pectin lyase-like"/>
    <property type="match status" value="2"/>
</dbReference>
<evidence type="ECO:0000313" key="6">
    <source>
        <dbReference type="EMBL" id="QOY92098.1"/>
    </source>
</evidence>
<dbReference type="InterPro" id="IPR013658">
    <property type="entry name" value="SGL"/>
</dbReference>
<dbReference type="SUPFAM" id="SSF63829">
    <property type="entry name" value="Calcium-dependent phosphotriesterase"/>
    <property type="match status" value="1"/>
</dbReference>
<dbReference type="Proteomes" id="UP000593892">
    <property type="component" value="Chromosome"/>
</dbReference>
<dbReference type="SUPFAM" id="SSF51126">
    <property type="entry name" value="Pectin lyase-like"/>
    <property type="match status" value="2"/>
</dbReference>
<reference evidence="6 7" key="1">
    <citation type="submission" date="2020-10" db="EMBL/GenBank/DDBJ databases">
        <title>Complete genome sequence of Paludibaculum fermentans P105T, a facultatively anaerobic acidobacterium capable of dissimilatory Fe(III) reduction.</title>
        <authorList>
            <person name="Dedysh S.N."/>
            <person name="Beletsky A.V."/>
            <person name="Kulichevskaya I.S."/>
            <person name="Mardanov A.V."/>
            <person name="Ravin N.V."/>
        </authorList>
    </citation>
    <scope>NUCLEOTIDE SEQUENCE [LARGE SCALE GENOMIC DNA]</scope>
    <source>
        <strain evidence="6 7">P105</strain>
    </source>
</reference>
<evidence type="ECO:0000259" key="4">
    <source>
        <dbReference type="Pfam" id="PF08450"/>
    </source>
</evidence>
<evidence type="ECO:0000256" key="3">
    <source>
        <dbReference type="SAM" id="SignalP"/>
    </source>
</evidence>
<gene>
    <name evidence="6" type="ORF">IRI77_21635</name>
</gene>
<protein>
    <submittedName>
        <fullName evidence="6">SMP-30/gluconolactonase/LRE family protein</fullName>
    </submittedName>
</protein>
<dbReference type="PANTHER" id="PTHR47572:SF4">
    <property type="entry name" value="LACTONASE DRP35"/>
    <property type="match status" value="1"/>
</dbReference>
<feature type="region of interest" description="Disordered" evidence="2">
    <location>
        <begin position="123"/>
        <end position="154"/>
    </location>
</feature>
<dbReference type="EMBL" id="CP063849">
    <property type="protein sequence ID" value="QOY92098.1"/>
    <property type="molecule type" value="Genomic_DNA"/>
</dbReference>
<dbReference type="InterPro" id="IPR012334">
    <property type="entry name" value="Pectin_lyas_fold"/>
</dbReference>
<dbReference type="PANTHER" id="PTHR47572">
    <property type="entry name" value="LIPOPROTEIN-RELATED"/>
    <property type="match status" value="1"/>
</dbReference>
<dbReference type="Gene3D" id="2.120.10.30">
    <property type="entry name" value="TolB, C-terminal domain"/>
    <property type="match status" value="2"/>
</dbReference>
<dbReference type="Pfam" id="PF12708">
    <property type="entry name" value="Pect-lyase_RHGA_epim"/>
    <property type="match status" value="2"/>
</dbReference>
<dbReference type="InterPro" id="IPR051262">
    <property type="entry name" value="SMP-30/CGR1_Lactonase"/>
</dbReference>
<organism evidence="6 7">
    <name type="scientific">Paludibaculum fermentans</name>
    <dbReference type="NCBI Taxonomy" id="1473598"/>
    <lineage>
        <taxon>Bacteria</taxon>
        <taxon>Pseudomonadati</taxon>
        <taxon>Acidobacteriota</taxon>
        <taxon>Terriglobia</taxon>
        <taxon>Bryobacterales</taxon>
        <taxon>Bryobacteraceae</taxon>
        <taxon>Paludibaculum</taxon>
    </lineage>
</organism>
<evidence type="ECO:0000313" key="7">
    <source>
        <dbReference type="Proteomes" id="UP000593892"/>
    </source>
</evidence>
<dbReference type="InterPro" id="IPR011050">
    <property type="entry name" value="Pectin_lyase_fold/virulence"/>
</dbReference>
<evidence type="ECO:0000256" key="2">
    <source>
        <dbReference type="SAM" id="MobiDB-lite"/>
    </source>
</evidence>
<dbReference type="GO" id="GO:0016787">
    <property type="term" value="F:hydrolase activity"/>
    <property type="evidence" value="ECO:0007669"/>
    <property type="project" value="UniProtKB-KW"/>
</dbReference>
<feature type="signal peptide" evidence="3">
    <location>
        <begin position="1"/>
        <end position="19"/>
    </location>
</feature>
<feature type="chain" id="PRO_5032556773" evidence="3">
    <location>
        <begin position="20"/>
        <end position="994"/>
    </location>
</feature>
<dbReference type="InterPro" id="IPR011042">
    <property type="entry name" value="6-blade_b-propeller_TolB-like"/>
</dbReference>
<proteinExistence type="predicted"/>
<dbReference type="Pfam" id="PF08450">
    <property type="entry name" value="SGL"/>
    <property type="match status" value="1"/>
</dbReference>
<keyword evidence="3" id="KW-0732">Signal</keyword>
<dbReference type="KEGG" id="pfer:IRI77_21635"/>
<evidence type="ECO:0000259" key="5">
    <source>
        <dbReference type="Pfam" id="PF12708"/>
    </source>
</evidence>
<keyword evidence="1" id="KW-0378">Hydrolase</keyword>
<name>A0A7S7NYF5_PALFE</name>
<dbReference type="InterPro" id="IPR024535">
    <property type="entry name" value="RHGA/B-epi-like_pectate_lyase"/>
</dbReference>
<accession>A0A7S7NYF5</accession>
<feature type="domain" description="Rhamnogalacturonase A/B/Epimerase-like pectate lyase" evidence="5">
    <location>
        <begin position="40"/>
        <end position="260"/>
    </location>
</feature>
<dbReference type="AlphaFoldDB" id="A0A7S7NYF5"/>
<feature type="domain" description="Rhamnogalacturonase A/B/Epimerase-like pectate lyase" evidence="5">
    <location>
        <begin position="391"/>
        <end position="513"/>
    </location>
</feature>